<dbReference type="Gene3D" id="1.20.1740.10">
    <property type="entry name" value="Amino acid/polyamine transporter I"/>
    <property type="match status" value="2"/>
</dbReference>
<dbReference type="PANTHER" id="PTHR45649">
    <property type="entry name" value="AMINO-ACID PERMEASE BAT1"/>
    <property type="match status" value="1"/>
</dbReference>
<dbReference type="GO" id="GO:0016020">
    <property type="term" value="C:membrane"/>
    <property type="evidence" value="ECO:0007669"/>
    <property type="project" value="UniProtKB-SubCell"/>
</dbReference>
<dbReference type="PROSITE" id="PS00218">
    <property type="entry name" value="AMINO_ACID_PERMEASE_1"/>
    <property type="match status" value="1"/>
</dbReference>
<feature type="transmembrane region" description="Helical" evidence="7">
    <location>
        <begin position="164"/>
        <end position="182"/>
    </location>
</feature>
<evidence type="ECO:0000256" key="3">
    <source>
        <dbReference type="ARBA" id="ARBA00022692"/>
    </source>
</evidence>
<keyword evidence="9" id="KW-1185">Reference proteome</keyword>
<feature type="transmembrane region" description="Helical" evidence="7">
    <location>
        <begin position="407"/>
        <end position="428"/>
    </location>
</feature>
<feature type="transmembrane region" description="Helical" evidence="7">
    <location>
        <begin position="194"/>
        <end position="216"/>
    </location>
</feature>
<dbReference type="Pfam" id="PF13520">
    <property type="entry name" value="AA_permease_2"/>
    <property type="match status" value="1"/>
</dbReference>
<feature type="transmembrane region" description="Helical" evidence="7">
    <location>
        <begin position="90"/>
        <end position="111"/>
    </location>
</feature>
<evidence type="ECO:0000256" key="6">
    <source>
        <dbReference type="SAM" id="MobiDB-lite"/>
    </source>
</evidence>
<reference evidence="8" key="1">
    <citation type="submission" date="2021-10" db="EMBL/GenBank/DDBJ databases">
        <title>De novo Genome Assembly of Clathrus columnatus (Basidiomycota, Fungi) Using Illumina and Nanopore Sequence Data.</title>
        <authorList>
            <person name="Ogiso-Tanaka E."/>
            <person name="Itagaki H."/>
            <person name="Hosoya T."/>
            <person name="Hosaka K."/>
        </authorList>
    </citation>
    <scope>NUCLEOTIDE SEQUENCE</scope>
    <source>
        <strain evidence="8">MO-923</strain>
    </source>
</reference>
<dbReference type="PANTHER" id="PTHR45649:SF6">
    <property type="entry name" value="GABA-SPECIFIC PERMEASE"/>
    <property type="match status" value="1"/>
</dbReference>
<dbReference type="InterPro" id="IPR002293">
    <property type="entry name" value="AA/rel_permease1"/>
</dbReference>
<name>A0AAV5AI04_9AGAM</name>
<feature type="transmembrane region" description="Helical" evidence="7">
    <location>
        <begin position="345"/>
        <end position="362"/>
    </location>
</feature>
<feature type="transmembrane region" description="Helical" evidence="7">
    <location>
        <begin position="292"/>
        <end position="313"/>
    </location>
</feature>
<dbReference type="InterPro" id="IPR004840">
    <property type="entry name" value="Amino_acid_permease_CS"/>
</dbReference>
<keyword evidence="5 7" id="KW-0472">Membrane</keyword>
<evidence type="ECO:0000256" key="4">
    <source>
        <dbReference type="ARBA" id="ARBA00022989"/>
    </source>
</evidence>
<evidence type="ECO:0000313" key="8">
    <source>
        <dbReference type="EMBL" id="GJJ13302.1"/>
    </source>
</evidence>
<gene>
    <name evidence="8" type="ORF">Clacol_007554</name>
</gene>
<sequence>MSSEKNLAVSTTGKREQAHLADEKLLQTLGYKQEFRREFTAFEVFGLSSLFPDTTQRNLPLSVGIAFSIIGLLPSIASVLFFAVPNGGPVGMVWGWLITSLFILTIGLSMAELGSAAPTSGGNMAAVASVDWGCAVQIMAAATIGSKNQSFVPTSGQTYRAADLLTFDSLVYLAILVTHALFKNDASFALGNFTNLSGYSAGFAFFLSWLAPAWTIGGFDSSVHISEEATNAATAVPWAIFGAVGISGFLGTIVNIVLAFCAGTDMKSIIDNPIGQPMATIIFNSLGSRGTLALWSIIASVQYMMGSSILLAASRQTFAFSRDGALPFSRYMYRINSFTKTPVNTVWFVAFLSGVLGLLAFAGPSATNALFSLAAVGNNIAYTIPIAVRHIFSKDTFTPGPFSLGRWSSLIAIIAITYMTFINIIFFFPTSPNPGVRDMNYTIVVIGGALSGSLGWYYFPVYGGVHWFNGPMKTVQPASKGSVSSTGPSDEKKTTQGTITITELERKPY</sequence>
<comment type="subcellular location">
    <subcellularLocation>
        <location evidence="1">Membrane</location>
        <topology evidence="1">Multi-pass membrane protein</topology>
    </subcellularLocation>
</comment>
<evidence type="ECO:0000256" key="7">
    <source>
        <dbReference type="SAM" id="Phobius"/>
    </source>
</evidence>
<feature type="transmembrane region" description="Helical" evidence="7">
    <location>
        <begin position="123"/>
        <end position="144"/>
    </location>
</feature>
<dbReference type="GO" id="GO:0022857">
    <property type="term" value="F:transmembrane transporter activity"/>
    <property type="evidence" value="ECO:0007669"/>
    <property type="project" value="InterPro"/>
</dbReference>
<organism evidence="8 9">
    <name type="scientific">Clathrus columnatus</name>
    <dbReference type="NCBI Taxonomy" id="1419009"/>
    <lineage>
        <taxon>Eukaryota</taxon>
        <taxon>Fungi</taxon>
        <taxon>Dikarya</taxon>
        <taxon>Basidiomycota</taxon>
        <taxon>Agaricomycotina</taxon>
        <taxon>Agaricomycetes</taxon>
        <taxon>Phallomycetidae</taxon>
        <taxon>Phallales</taxon>
        <taxon>Clathraceae</taxon>
        <taxon>Clathrus</taxon>
    </lineage>
</organism>
<feature type="transmembrane region" description="Helical" evidence="7">
    <location>
        <begin position="440"/>
        <end position="459"/>
    </location>
</feature>
<dbReference type="Proteomes" id="UP001050691">
    <property type="component" value="Unassembled WGS sequence"/>
</dbReference>
<dbReference type="GO" id="GO:0006865">
    <property type="term" value="P:amino acid transport"/>
    <property type="evidence" value="ECO:0007669"/>
    <property type="project" value="InterPro"/>
</dbReference>
<comment type="caution">
    <text evidence="8">The sequence shown here is derived from an EMBL/GenBank/DDBJ whole genome shotgun (WGS) entry which is preliminary data.</text>
</comment>
<dbReference type="EMBL" id="BPWL01000008">
    <property type="protein sequence ID" value="GJJ13302.1"/>
    <property type="molecule type" value="Genomic_DNA"/>
</dbReference>
<keyword evidence="2" id="KW-0813">Transport</keyword>
<dbReference type="AlphaFoldDB" id="A0AAV5AI04"/>
<evidence type="ECO:0000313" key="9">
    <source>
        <dbReference type="Proteomes" id="UP001050691"/>
    </source>
</evidence>
<protein>
    <recommendedName>
        <fullName evidence="10">Amino acid transporter</fullName>
    </recommendedName>
</protein>
<evidence type="ECO:0000256" key="5">
    <source>
        <dbReference type="ARBA" id="ARBA00023136"/>
    </source>
</evidence>
<evidence type="ECO:0000256" key="2">
    <source>
        <dbReference type="ARBA" id="ARBA00022448"/>
    </source>
</evidence>
<keyword evidence="4 7" id="KW-1133">Transmembrane helix</keyword>
<feature type="region of interest" description="Disordered" evidence="6">
    <location>
        <begin position="479"/>
        <end position="501"/>
    </location>
</feature>
<feature type="transmembrane region" description="Helical" evidence="7">
    <location>
        <begin position="236"/>
        <end position="260"/>
    </location>
</feature>
<keyword evidence="3 7" id="KW-0812">Transmembrane</keyword>
<proteinExistence type="predicted"/>
<feature type="compositionally biased region" description="Polar residues" evidence="6">
    <location>
        <begin position="479"/>
        <end position="488"/>
    </location>
</feature>
<feature type="transmembrane region" description="Helical" evidence="7">
    <location>
        <begin position="59"/>
        <end position="84"/>
    </location>
</feature>
<evidence type="ECO:0008006" key="10">
    <source>
        <dbReference type="Google" id="ProtNLM"/>
    </source>
</evidence>
<accession>A0AAV5AI04</accession>
<evidence type="ECO:0000256" key="1">
    <source>
        <dbReference type="ARBA" id="ARBA00004141"/>
    </source>
</evidence>
<feature type="transmembrane region" description="Helical" evidence="7">
    <location>
        <begin position="369"/>
        <end position="387"/>
    </location>
</feature>